<feature type="non-terminal residue" evidence="1">
    <location>
        <position position="1"/>
    </location>
</feature>
<reference evidence="1 2" key="1">
    <citation type="journal article" date="2013" name="Genome Announc.">
        <title>Draft Genome Sequence of Rhodococcus opacus Strain M213 Shows a Diverse Catabolic Potential.</title>
        <authorList>
            <person name="Pathak A."/>
            <person name="Green S.J."/>
            <person name="Ogram A."/>
            <person name="Chauhan A."/>
        </authorList>
    </citation>
    <scope>NUCLEOTIDE SEQUENCE [LARGE SCALE GENOMIC DNA]</scope>
    <source>
        <strain evidence="1 2">M213</strain>
    </source>
</reference>
<dbReference type="AlphaFoldDB" id="K8XBD1"/>
<sequence>EHSKTAEEIGFAGVMAGPLVRSSYRAGRLYAQAKEIRTKLISPVREASQ</sequence>
<evidence type="ECO:0000313" key="2">
    <source>
        <dbReference type="Proteomes" id="UP000005951"/>
    </source>
</evidence>
<dbReference type="EMBL" id="AJYC02000100">
    <property type="protein sequence ID" value="EKT78754.1"/>
    <property type="molecule type" value="Genomic_DNA"/>
</dbReference>
<dbReference type="GO" id="GO:0016992">
    <property type="term" value="F:lipoate synthase activity"/>
    <property type="evidence" value="ECO:0007669"/>
    <property type="project" value="UniProtKB-EC"/>
</dbReference>
<evidence type="ECO:0000313" key="1">
    <source>
        <dbReference type="EMBL" id="EKT78754.1"/>
    </source>
</evidence>
<accession>K8XBD1</accession>
<proteinExistence type="predicted"/>
<organism evidence="1 2">
    <name type="scientific">Rhodococcus opacus M213</name>
    <dbReference type="NCBI Taxonomy" id="1129896"/>
    <lineage>
        <taxon>Bacteria</taxon>
        <taxon>Bacillati</taxon>
        <taxon>Actinomycetota</taxon>
        <taxon>Actinomycetes</taxon>
        <taxon>Mycobacteriales</taxon>
        <taxon>Nocardiaceae</taxon>
        <taxon>Rhodococcus</taxon>
    </lineage>
</organism>
<protein>
    <submittedName>
        <fullName evidence="1">Lipoyl synthase</fullName>
        <ecNumber evidence="1">2.8.1.8</ecNumber>
    </submittedName>
</protein>
<dbReference type="Proteomes" id="UP000005951">
    <property type="component" value="Unassembled WGS sequence"/>
</dbReference>
<name>K8XBD1_RHOOP</name>
<keyword evidence="1" id="KW-0808">Transferase</keyword>
<comment type="caution">
    <text evidence="1">The sequence shown here is derived from an EMBL/GenBank/DDBJ whole genome shotgun (WGS) entry which is preliminary data.</text>
</comment>
<gene>
    <name evidence="1" type="ORF">WSS_A30834</name>
</gene>
<dbReference type="EC" id="2.8.1.8" evidence="1"/>